<reference evidence="2 3" key="1">
    <citation type="submission" date="2020-07" db="EMBL/GenBank/DDBJ databases">
        <title>Genomic Encyclopedia of Type Strains, Phase IV (KMG-V): Genome sequencing to study the core and pangenomes of soil and plant-associated prokaryotes.</title>
        <authorList>
            <person name="Whitman W."/>
        </authorList>
    </citation>
    <scope>NUCLEOTIDE SEQUENCE [LARGE SCALE GENOMIC DNA]</scope>
    <source>
        <strain evidence="2 3">SAS40</strain>
    </source>
</reference>
<organism evidence="2 3">
    <name type="scientific">Pigmentiphaga litoralis</name>
    <dbReference type="NCBI Taxonomy" id="516702"/>
    <lineage>
        <taxon>Bacteria</taxon>
        <taxon>Pseudomonadati</taxon>
        <taxon>Pseudomonadota</taxon>
        <taxon>Betaproteobacteria</taxon>
        <taxon>Burkholderiales</taxon>
        <taxon>Alcaligenaceae</taxon>
        <taxon>Pigmentiphaga</taxon>
    </lineage>
</organism>
<evidence type="ECO:0000256" key="1">
    <source>
        <dbReference type="SAM" id="MobiDB-lite"/>
    </source>
</evidence>
<evidence type="ECO:0000313" key="3">
    <source>
        <dbReference type="Proteomes" id="UP000542125"/>
    </source>
</evidence>
<gene>
    <name evidence="2" type="ORF">FHW18_004309</name>
</gene>
<sequence length="357" mass="37642">MKPGRRAFFLPRLAAATPWANFCQRLARAAQGRVDDETPAPGAPGRARLRVARDEDVFHARALSAELGVMLVLPGADPALQPADRHWLILDVDDLTTLGSVDLAQGRIDVDVGCTFGMLRQALADTGWTWPHGDDAATVASWMAAPAPWRPGHCRDSGLRWADVMLAGGEFERLGPFGVDATRPLRSAASSRLISSLFELSGATSMQTLLAQPRWLARYRLDALTPMGEAPGDDAVADAAAAAEAAGGTPGSDALAPNPAHLLLGSAGTLAWTGRVQLQLMSRQSQLMSQQSQLMSRQSPIPPIPPDAPAAPPSASPSAAPAAPAALAPVRRHVLDDMDDMVKGCFDPLGLFPSQVV</sequence>
<keyword evidence="3" id="KW-1185">Reference proteome</keyword>
<evidence type="ECO:0000313" key="2">
    <source>
        <dbReference type="EMBL" id="NYE85002.1"/>
    </source>
</evidence>
<dbReference type="Proteomes" id="UP000542125">
    <property type="component" value="Unassembled WGS sequence"/>
</dbReference>
<feature type="region of interest" description="Disordered" evidence="1">
    <location>
        <begin position="288"/>
        <end position="324"/>
    </location>
</feature>
<proteinExistence type="predicted"/>
<comment type="caution">
    <text evidence="2">The sequence shown here is derived from an EMBL/GenBank/DDBJ whole genome shotgun (WGS) entry which is preliminary data.</text>
</comment>
<protein>
    <submittedName>
        <fullName evidence="2">Uncharacterized protein</fullName>
    </submittedName>
</protein>
<dbReference type="GO" id="GO:0050660">
    <property type="term" value="F:flavin adenine dinucleotide binding"/>
    <property type="evidence" value="ECO:0007669"/>
    <property type="project" value="InterPro"/>
</dbReference>
<accession>A0A7Y9IXP3</accession>
<feature type="compositionally biased region" description="Pro residues" evidence="1">
    <location>
        <begin position="300"/>
        <end position="315"/>
    </location>
</feature>
<dbReference type="AlphaFoldDB" id="A0A7Y9IXP3"/>
<dbReference type="SUPFAM" id="SSF56176">
    <property type="entry name" value="FAD-binding/transporter-associated domain-like"/>
    <property type="match status" value="1"/>
</dbReference>
<feature type="compositionally biased region" description="Low complexity" evidence="1">
    <location>
        <begin position="288"/>
        <end position="299"/>
    </location>
</feature>
<name>A0A7Y9IXP3_9BURK</name>
<dbReference type="InterPro" id="IPR036318">
    <property type="entry name" value="FAD-bd_PCMH-like_sf"/>
</dbReference>
<dbReference type="EMBL" id="JACBYR010000002">
    <property type="protein sequence ID" value="NYE85002.1"/>
    <property type="molecule type" value="Genomic_DNA"/>
</dbReference>
<dbReference type="RefSeq" id="WP_179589024.1">
    <property type="nucleotide sequence ID" value="NZ_JACBYR010000002.1"/>
</dbReference>